<reference evidence="2 3" key="1">
    <citation type="submission" date="2024-05" db="EMBL/GenBank/DDBJ databases">
        <authorList>
            <person name="Kim H.-Y."/>
            <person name="Kim E."/>
            <person name="Cai Y."/>
            <person name="Yang S.-M."/>
            <person name="Lee W."/>
        </authorList>
    </citation>
    <scope>NUCLEOTIDE SEQUENCE [LARGE SCALE GENOMIC DNA]</scope>
    <source>
        <strain evidence="2 3">FBL11</strain>
    </source>
</reference>
<dbReference type="Pfam" id="PF01844">
    <property type="entry name" value="HNH"/>
    <property type="match status" value="1"/>
</dbReference>
<dbReference type="Proteomes" id="UP001461960">
    <property type="component" value="Unassembled WGS sequence"/>
</dbReference>
<gene>
    <name evidence="2" type="ORF">AAIR29_06230</name>
</gene>
<dbReference type="CDD" id="cd00085">
    <property type="entry name" value="HNHc"/>
    <property type="match status" value="1"/>
</dbReference>
<organism evidence="2 3">
    <name type="scientific">Psychrobacter saeujeotis</name>
    <dbReference type="NCBI Taxonomy" id="3143436"/>
    <lineage>
        <taxon>Bacteria</taxon>
        <taxon>Pseudomonadati</taxon>
        <taxon>Pseudomonadota</taxon>
        <taxon>Gammaproteobacteria</taxon>
        <taxon>Moraxellales</taxon>
        <taxon>Moraxellaceae</taxon>
        <taxon>Psychrobacter</taxon>
    </lineage>
</organism>
<dbReference type="RefSeq" id="WP_345832175.1">
    <property type="nucleotide sequence ID" value="NZ_JBDGHN010000002.1"/>
</dbReference>
<keyword evidence="2" id="KW-0449">Lipoprotein</keyword>
<name>A0ABU9X750_9GAMM</name>
<accession>A0ABU9X750</accession>
<evidence type="ECO:0000313" key="3">
    <source>
        <dbReference type="Proteomes" id="UP001461960"/>
    </source>
</evidence>
<dbReference type="PANTHER" id="PTHR33877:SF1">
    <property type="entry name" value="TYPE IV METHYL-DIRECTED RESTRICTION ENZYME ECOKMCRA"/>
    <property type="match status" value="1"/>
</dbReference>
<evidence type="ECO:0000259" key="1">
    <source>
        <dbReference type="SMART" id="SM00507"/>
    </source>
</evidence>
<sequence>MKRKNWSESTNNRWTHPCSLSIVKNANDQPFKYLCKYFNIKPTEETLEKFENALNDFSAAEQGKVLLVQERDATIASVMESIPPFVMRSSEERIKQELGFMLVNLSQLYFPVYTFQYVLASGNSSSRFDFRLDLDQLERFIGYLAESVKFKNSVAGQRALMTAKLRERIKVRDNFTCKICSLSTSDKKNLLLEIDHIIPLSKGGKSTEDNLQVLCWRCNRSKGSITDHVPSLKHDQLVNNIPKPEVAARPVMPPPLPQNMPVSIAESLNEKPGAVTPKSSVSMVRPNTTTLPPIPHSHSLKATPDIITSANTAPPPTNDFFLTCFSDSVAAEAAQATPSNPTNITNAQKNAVRTAHSYLESSGFSRDGLIEQLEYDGYTGSDATTAVDSLDMNWIKQAKKTAKSYLQDSGFSRNGLIEQLEYDGYTSSDATIAVDSLNLSQSKSDKPKQSQTETVEFIPKNLADLTNPQKNAVRSAKDWIEYSAYSRKNLIETLSQSDGYTIDDATAAVDGLNIDWNEQALRSAKDWLEYSGYSRKNLIETFSQSDGYSQSQATYAAEKAGV</sequence>
<dbReference type="InterPro" id="IPR052892">
    <property type="entry name" value="NA-targeting_endonuclease"/>
</dbReference>
<dbReference type="InterPro" id="IPR011434">
    <property type="entry name" value="Ltp-like_HTH"/>
</dbReference>
<dbReference type="InterPro" id="IPR036388">
    <property type="entry name" value="WH-like_DNA-bd_sf"/>
</dbReference>
<dbReference type="Gene3D" id="1.10.10.10">
    <property type="entry name" value="Winged helix-like DNA-binding domain superfamily/Winged helix DNA-binding domain"/>
    <property type="match status" value="4"/>
</dbReference>
<dbReference type="InterPro" id="IPR002711">
    <property type="entry name" value="HNH"/>
</dbReference>
<dbReference type="Pfam" id="PF07553">
    <property type="entry name" value="Lipoprotein_Ltp"/>
    <property type="match status" value="4"/>
</dbReference>
<dbReference type="PANTHER" id="PTHR33877">
    <property type="entry name" value="SLL1193 PROTEIN"/>
    <property type="match status" value="1"/>
</dbReference>
<proteinExistence type="predicted"/>
<dbReference type="SMART" id="SM00507">
    <property type="entry name" value="HNHc"/>
    <property type="match status" value="1"/>
</dbReference>
<protein>
    <submittedName>
        <fullName evidence="2">Ltp family lipoprotein</fullName>
    </submittedName>
</protein>
<dbReference type="EMBL" id="JBDGHN010000002">
    <property type="protein sequence ID" value="MEN2751230.1"/>
    <property type="molecule type" value="Genomic_DNA"/>
</dbReference>
<dbReference type="Gene3D" id="1.10.30.50">
    <property type="match status" value="1"/>
</dbReference>
<keyword evidence="3" id="KW-1185">Reference proteome</keyword>
<evidence type="ECO:0000313" key="2">
    <source>
        <dbReference type="EMBL" id="MEN2751230.1"/>
    </source>
</evidence>
<dbReference type="InterPro" id="IPR003615">
    <property type="entry name" value="HNH_nuc"/>
</dbReference>
<comment type="caution">
    <text evidence="2">The sequence shown here is derived from an EMBL/GenBank/DDBJ whole genome shotgun (WGS) entry which is preliminary data.</text>
</comment>
<feature type="domain" description="HNH nuclease" evidence="1">
    <location>
        <begin position="164"/>
        <end position="220"/>
    </location>
</feature>